<organism evidence="1 2">
    <name type="scientific">Flavobacterium sediminilitoris</name>
    <dbReference type="NCBI Taxonomy" id="2024526"/>
    <lineage>
        <taxon>Bacteria</taxon>
        <taxon>Pseudomonadati</taxon>
        <taxon>Bacteroidota</taxon>
        <taxon>Flavobacteriia</taxon>
        <taxon>Flavobacteriales</taxon>
        <taxon>Flavobacteriaceae</taxon>
        <taxon>Flavobacterium</taxon>
    </lineage>
</organism>
<protein>
    <submittedName>
        <fullName evidence="1">Uncharacterized protein</fullName>
    </submittedName>
</protein>
<dbReference type="Proteomes" id="UP000830454">
    <property type="component" value="Chromosome"/>
</dbReference>
<gene>
    <name evidence="1" type="ORF">LXD69_05680</name>
</gene>
<keyword evidence="2" id="KW-1185">Reference proteome</keyword>
<reference evidence="1" key="1">
    <citation type="submission" date="2021-12" db="EMBL/GenBank/DDBJ databases">
        <authorList>
            <person name="Cha I.-T."/>
            <person name="Lee K.-E."/>
            <person name="Park S.-J."/>
        </authorList>
    </citation>
    <scope>NUCLEOTIDE SEQUENCE</scope>
    <source>
        <strain evidence="1">YSM-43</strain>
    </source>
</reference>
<proteinExistence type="predicted"/>
<reference evidence="1" key="2">
    <citation type="submission" date="2022-04" db="EMBL/GenBank/DDBJ databases">
        <title>Complete Genome Sequence of Flavobacterium sediminilitoris YSM-43, Isolated from a Tidal Sediment.</title>
        <authorList>
            <person name="Lee P.A."/>
        </authorList>
    </citation>
    <scope>NUCLEOTIDE SEQUENCE</scope>
    <source>
        <strain evidence="1">YSM-43</strain>
    </source>
</reference>
<sequence>MTENSLQLNLTQFIKTGKFNFISLGVHKNELLAKGFHPDDWLNNETIESSKIWKYGNFEFHFDNDSSLKEILNNYVPKLDGGKKNSYSRLVAF</sequence>
<dbReference type="EMBL" id="CP090145">
    <property type="protein sequence ID" value="UOX35001.1"/>
    <property type="molecule type" value="Genomic_DNA"/>
</dbReference>
<name>A0ABY4HQU9_9FLAO</name>
<accession>A0ABY4HQU9</accession>
<evidence type="ECO:0000313" key="2">
    <source>
        <dbReference type="Proteomes" id="UP000830454"/>
    </source>
</evidence>
<evidence type="ECO:0000313" key="1">
    <source>
        <dbReference type="EMBL" id="UOX35001.1"/>
    </source>
</evidence>
<dbReference type="RefSeq" id="WP_246918146.1">
    <property type="nucleotide sequence ID" value="NZ_CP090145.1"/>
</dbReference>